<evidence type="ECO:0000256" key="10">
    <source>
        <dbReference type="SAM" id="MobiDB-lite"/>
    </source>
</evidence>
<feature type="region of interest" description="Disordered" evidence="10">
    <location>
        <begin position="49"/>
        <end position="74"/>
    </location>
</feature>
<reference evidence="11 12" key="1">
    <citation type="journal article" date="2021" name="Plant Biotechnol. J.">
        <title>Multi-omics assisted identification of the key and species-specific regulatory components of drought-tolerant mechanisms in Gossypium stocksii.</title>
        <authorList>
            <person name="Yu D."/>
            <person name="Ke L."/>
            <person name="Zhang D."/>
            <person name="Wu Y."/>
            <person name="Sun Y."/>
            <person name="Mei J."/>
            <person name="Sun J."/>
            <person name="Sun Y."/>
        </authorList>
    </citation>
    <scope>NUCLEOTIDE SEQUENCE [LARGE SCALE GENOMIC DNA]</scope>
    <source>
        <strain evidence="12">cv. E1</strain>
        <tissue evidence="11">Leaf</tissue>
    </source>
</reference>
<dbReference type="EMBL" id="JAIQCV010000009">
    <property type="protein sequence ID" value="KAH1063215.1"/>
    <property type="molecule type" value="Genomic_DNA"/>
</dbReference>
<keyword evidence="8" id="KW-0472">Membrane</keyword>
<protein>
    <submittedName>
        <fullName evidence="11">Uncharacterized protein</fullName>
    </submittedName>
</protein>
<dbReference type="InterPro" id="IPR055282">
    <property type="entry name" value="PPI1-4"/>
</dbReference>
<keyword evidence="7" id="KW-0175">Coiled coil</keyword>
<evidence type="ECO:0000256" key="6">
    <source>
        <dbReference type="ARBA" id="ARBA00022989"/>
    </source>
</evidence>
<accession>A0A9D3UVX5</accession>
<evidence type="ECO:0000256" key="9">
    <source>
        <dbReference type="ARBA" id="ARBA00038080"/>
    </source>
</evidence>
<proteinExistence type="inferred from homology"/>
<keyword evidence="4" id="KW-0812">Transmembrane</keyword>
<evidence type="ECO:0000256" key="3">
    <source>
        <dbReference type="ARBA" id="ARBA00022475"/>
    </source>
</evidence>
<evidence type="ECO:0000256" key="8">
    <source>
        <dbReference type="ARBA" id="ARBA00023136"/>
    </source>
</evidence>
<dbReference type="PANTHER" id="PTHR32219">
    <property type="entry name" value="RNA-BINDING PROTEIN YLMH-RELATED"/>
    <property type="match status" value="1"/>
</dbReference>
<evidence type="ECO:0000256" key="1">
    <source>
        <dbReference type="ARBA" id="ARBA00004162"/>
    </source>
</evidence>
<dbReference type="OrthoDB" id="1703439at2759"/>
<evidence type="ECO:0000256" key="2">
    <source>
        <dbReference type="ARBA" id="ARBA00004389"/>
    </source>
</evidence>
<evidence type="ECO:0000313" key="12">
    <source>
        <dbReference type="Proteomes" id="UP000828251"/>
    </source>
</evidence>
<sequence>MSGDIDVVVTYFQSSMEENDVIICANYILRKQIRNMEWTIQHQTIPLKDEKQTREKLSSTMNRQDENQQGLDRKQRLKILSDGRVVSPVH</sequence>
<keyword evidence="3" id="KW-1003">Cell membrane</keyword>
<dbReference type="AlphaFoldDB" id="A0A9D3UVX5"/>
<evidence type="ECO:0000313" key="11">
    <source>
        <dbReference type="EMBL" id="KAH1063215.1"/>
    </source>
</evidence>
<dbReference type="PANTHER" id="PTHR32219:SF3">
    <property type="entry name" value="CALPONIN-LIKE DOMAIN PROTEIN"/>
    <property type="match status" value="1"/>
</dbReference>
<dbReference type="GO" id="GO:0005886">
    <property type="term" value="C:plasma membrane"/>
    <property type="evidence" value="ECO:0007669"/>
    <property type="project" value="UniProtKB-SubCell"/>
</dbReference>
<evidence type="ECO:0000256" key="5">
    <source>
        <dbReference type="ARBA" id="ARBA00022824"/>
    </source>
</evidence>
<keyword evidence="12" id="KW-1185">Reference proteome</keyword>
<dbReference type="Proteomes" id="UP000828251">
    <property type="component" value="Unassembled WGS sequence"/>
</dbReference>
<dbReference type="GO" id="GO:0005789">
    <property type="term" value="C:endoplasmic reticulum membrane"/>
    <property type="evidence" value="ECO:0007669"/>
    <property type="project" value="UniProtKB-SubCell"/>
</dbReference>
<comment type="subcellular location">
    <subcellularLocation>
        <location evidence="1">Cell membrane</location>
        <topology evidence="1">Single-pass membrane protein</topology>
    </subcellularLocation>
    <subcellularLocation>
        <location evidence="2">Endoplasmic reticulum membrane</location>
        <topology evidence="2">Single-pass membrane protein</topology>
    </subcellularLocation>
</comment>
<gene>
    <name evidence="11" type="ORF">J1N35_028202</name>
</gene>
<keyword evidence="6" id="KW-1133">Transmembrane helix</keyword>
<evidence type="ECO:0000256" key="4">
    <source>
        <dbReference type="ARBA" id="ARBA00022692"/>
    </source>
</evidence>
<keyword evidence="5" id="KW-0256">Endoplasmic reticulum</keyword>
<organism evidence="11 12">
    <name type="scientific">Gossypium stocksii</name>
    <dbReference type="NCBI Taxonomy" id="47602"/>
    <lineage>
        <taxon>Eukaryota</taxon>
        <taxon>Viridiplantae</taxon>
        <taxon>Streptophyta</taxon>
        <taxon>Embryophyta</taxon>
        <taxon>Tracheophyta</taxon>
        <taxon>Spermatophyta</taxon>
        <taxon>Magnoliopsida</taxon>
        <taxon>eudicotyledons</taxon>
        <taxon>Gunneridae</taxon>
        <taxon>Pentapetalae</taxon>
        <taxon>rosids</taxon>
        <taxon>malvids</taxon>
        <taxon>Malvales</taxon>
        <taxon>Malvaceae</taxon>
        <taxon>Malvoideae</taxon>
        <taxon>Gossypium</taxon>
    </lineage>
</organism>
<comment type="caution">
    <text evidence="11">The sequence shown here is derived from an EMBL/GenBank/DDBJ whole genome shotgun (WGS) entry which is preliminary data.</text>
</comment>
<comment type="similarity">
    <text evidence="9">Belongs to the plant Proton pump-interactor protein family.</text>
</comment>
<evidence type="ECO:0000256" key="7">
    <source>
        <dbReference type="ARBA" id="ARBA00023054"/>
    </source>
</evidence>
<name>A0A9D3UVX5_9ROSI</name>